<dbReference type="InterPro" id="IPR029058">
    <property type="entry name" value="AB_hydrolase_fold"/>
</dbReference>
<organism evidence="6 7">
    <name type="scientific">Desulfosporosinus orientis (strain ATCC 19365 / DSM 765 / NCIMB 8382 / VKM B-1628 / Singapore I)</name>
    <name type="common">Desulfotomaculum orientis</name>
    <dbReference type="NCBI Taxonomy" id="768706"/>
    <lineage>
        <taxon>Bacteria</taxon>
        <taxon>Bacillati</taxon>
        <taxon>Bacillota</taxon>
        <taxon>Clostridia</taxon>
        <taxon>Eubacteriales</taxon>
        <taxon>Desulfitobacteriaceae</taxon>
        <taxon>Desulfosporosinus</taxon>
    </lineage>
</organism>
<keyword evidence="7" id="KW-1185">Reference proteome</keyword>
<evidence type="ECO:0000313" key="6">
    <source>
        <dbReference type="EMBL" id="AET67869.1"/>
    </source>
</evidence>
<evidence type="ECO:0000313" key="7">
    <source>
        <dbReference type="Proteomes" id="UP000006346"/>
    </source>
</evidence>
<dbReference type="eggNOG" id="COG2267">
    <property type="taxonomic scope" value="Bacteria"/>
</dbReference>
<sequence length="278" mass="30964">MTCREFAFAADGGELLYGREWRPASKPLGVVLLVHGLGEHCGRYEFVAEKLSQAGYGLLAFDLRGHGKSLGRRGHISAYEILLADLDGFIKEAGKRFPNLPAFLYGHSMGGNLVLNYVLRRQPPLAGGIATSPWLWLAKEPPGFVKILLRFLAKLWPTLSIPNGLDVKALCHDQKVVKAYQEDPLVHNRISLSLLMEIDKAANWAMANAEGFGMPLLLMHGGSDGITSPEATQQFAFQVAKDCTFKLWPGLFHELHNEPEKEEVLTYLINWLQNRETN</sequence>
<dbReference type="STRING" id="768706.Desor_2272"/>
<dbReference type="EMBL" id="CP003108">
    <property type="protein sequence ID" value="AET67869.1"/>
    <property type="molecule type" value="Genomic_DNA"/>
</dbReference>
<dbReference type="GO" id="GO:0047372">
    <property type="term" value="F:monoacylglycerol lipase activity"/>
    <property type="evidence" value="ECO:0007669"/>
    <property type="project" value="UniProtKB-EC"/>
</dbReference>
<dbReference type="Proteomes" id="UP000006346">
    <property type="component" value="Chromosome"/>
</dbReference>
<dbReference type="OrthoDB" id="9806902at2"/>
<gene>
    <name evidence="6" type="ordered locus">Desor_2272</name>
</gene>
<evidence type="ECO:0000256" key="3">
    <source>
        <dbReference type="ARBA" id="ARBA00013254"/>
    </source>
</evidence>
<protein>
    <recommendedName>
        <fullName evidence="4">Monoacylglycerol lipase</fullName>
        <ecNumber evidence="3">3.1.1.23</ecNumber>
    </recommendedName>
</protein>
<reference evidence="7" key="1">
    <citation type="submission" date="2011-11" db="EMBL/GenBank/DDBJ databases">
        <title>Complete sequence of Desulfosporosinus orientis DSM 765.</title>
        <authorList>
            <person name="Lucas S."/>
            <person name="Han J."/>
            <person name="Lapidus A."/>
            <person name="Cheng J.-F."/>
            <person name="Goodwin L."/>
            <person name="Pitluck S."/>
            <person name="Peters L."/>
            <person name="Ovchinnikova G."/>
            <person name="Teshima H."/>
            <person name="Detter J.C."/>
            <person name="Han C."/>
            <person name="Tapia R."/>
            <person name="Land M."/>
            <person name="Hauser L."/>
            <person name="Kyrpides N."/>
            <person name="Ivanova N."/>
            <person name="Pagani I."/>
            <person name="Pester M."/>
            <person name="Spring S."/>
            <person name="Ollivier B."/>
            <person name="Rattei T."/>
            <person name="Klenk H.-P."/>
            <person name="Wagner M."/>
            <person name="Loy A."/>
            <person name="Woyke T."/>
        </authorList>
    </citation>
    <scope>NUCLEOTIDE SEQUENCE [LARGE SCALE GENOMIC DNA]</scope>
    <source>
        <strain evidence="7">ATCC 19365 / DSM 765 / NCIMB 8382 / VKM B-1628</strain>
    </source>
</reference>
<reference evidence="6 7" key="2">
    <citation type="journal article" date="2012" name="J. Bacteriol.">
        <title>Complete genome sequences of Desulfosporosinus orientis DSM765T, Desulfosporosinus youngiae DSM17734T, Desulfosporosinus meridiei DSM13257T, and Desulfosporosinus acidiphilus DSM22704T.</title>
        <authorList>
            <person name="Pester M."/>
            <person name="Brambilla E."/>
            <person name="Alazard D."/>
            <person name="Rattei T."/>
            <person name="Weinmaier T."/>
            <person name="Han J."/>
            <person name="Lucas S."/>
            <person name="Lapidus A."/>
            <person name="Cheng J.F."/>
            <person name="Goodwin L."/>
            <person name="Pitluck S."/>
            <person name="Peters L."/>
            <person name="Ovchinnikova G."/>
            <person name="Teshima H."/>
            <person name="Detter J.C."/>
            <person name="Han C.S."/>
            <person name="Tapia R."/>
            <person name="Land M.L."/>
            <person name="Hauser L."/>
            <person name="Kyrpides N.C."/>
            <person name="Ivanova N.N."/>
            <person name="Pagani I."/>
            <person name="Huntmann M."/>
            <person name="Wei C.L."/>
            <person name="Davenport K.W."/>
            <person name="Daligault H."/>
            <person name="Chain P.S."/>
            <person name="Chen A."/>
            <person name="Mavromatis K."/>
            <person name="Markowitz V."/>
            <person name="Szeto E."/>
            <person name="Mikhailova N."/>
            <person name="Pati A."/>
            <person name="Wagner M."/>
            <person name="Woyke T."/>
            <person name="Ollivier B."/>
            <person name="Klenk H.P."/>
            <person name="Spring S."/>
            <person name="Loy A."/>
        </authorList>
    </citation>
    <scope>NUCLEOTIDE SEQUENCE [LARGE SCALE GENOMIC DNA]</scope>
    <source>
        <strain evidence="7">ATCC 19365 / DSM 765 / NCIMB 8382 / VKM B-1628</strain>
    </source>
</reference>
<comment type="similarity">
    <text evidence="2">Belongs to the AB hydrolase superfamily.</text>
</comment>
<dbReference type="InterPro" id="IPR000073">
    <property type="entry name" value="AB_hydrolase_1"/>
</dbReference>
<dbReference type="PATRIC" id="fig|768706.3.peg.2284"/>
<name>G7WB88_DESOD</name>
<dbReference type="EC" id="3.1.1.23" evidence="3"/>
<dbReference type="PRINTS" id="PR00111">
    <property type="entry name" value="ABHYDROLASE"/>
</dbReference>
<evidence type="ECO:0000256" key="2">
    <source>
        <dbReference type="ARBA" id="ARBA00008645"/>
    </source>
</evidence>
<dbReference type="Pfam" id="PF12146">
    <property type="entry name" value="Hydrolase_4"/>
    <property type="match status" value="1"/>
</dbReference>
<evidence type="ECO:0000259" key="5">
    <source>
        <dbReference type="Pfam" id="PF12146"/>
    </source>
</evidence>
<evidence type="ECO:0000256" key="4">
    <source>
        <dbReference type="ARBA" id="ARBA00071261"/>
    </source>
</evidence>
<dbReference type="FunFam" id="3.40.50.1820:FF:000117">
    <property type="entry name" value="Monoglyceride lipase, putative"/>
    <property type="match status" value="1"/>
</dbReference>
<dbReference type="InterPro" id="IPR022742">
    <property type="entry name" value="Hydrolase_4"/>
</dbReference>
<dbReference type="PANTHER" id="PTHR11614">
    <property type="entry name" value="PHOSPHOLIPASE-RELATED"/>
    <property type="match status" value="1"/>
</dbReference>
<dbReference type="KEGG" id="dor:Desor_2272"/>
<proteinExistence type="inferred from homology"/>
<dbReference type="Gene3D" id="3.40.50.1820">
    <property type="entry name" value="alpha/beta hydrolase"/>
    <property type="match status" value="1"/>
</dbReference>
<dbReference type="AlphaFoldDB" id="G7WB88"/>
<dbReference type="SUPFAM" id="SSF53474">
    <property type="entry name" value="alpha/beta-Hydrolases"/>
    <property type="match status" value="1"/>
</dbReference>
<comment type="catalytic activity">
    <reaction evidence="1">
        <text>Hydrolyzes glycerol monoesters of long-chain fatty acids.</text>
        <dbReference type="EC" id="3.1.1.23"/>
    </reaction>
</comment>
<dbReference type="InterPro" id="IPR051044">
    <property type="entry name" value="MAG_DAG_Lipase"/>
</dbReference>
<dbReference type="HOGENOM" id="CLU_026209_7_2_9"/>
<evidence type="ECO:0000256" key="1">
    <source>
        <dbReference type="ARBA" id="ARBA00001613"/>
    </source>
</evidence>
<feature type="domain" description="Serine aminopeptidase S33" evidence="5">
    <location>
        <begin position="26"/>
        <end position="260"/>
    </location>
</feature>
<accession>G7WB88</accession>